<gene>
    <name evidence="9" type="ORF">PMAYCL1PPCAC_07824</name>
</gene>
<comment type="similarity">
    <text evidence="2">Belongs to the histidine acid phosphatase family.</text>
</comment>
<comment type="caution">
    <text evidence="9">The sequence shown here is derived from an EMBL/GenBank/DDBJ whole genome shotgun (WGS) entry which is preliminary data.</text>
</comment>
<evidence type="ECO:0000256" key="7">
    <source>
        <dbReference type="ARBA" id="ARBA00023180"/>
    </source>
</evidence>
<sequence length="452" mass="51477">RVMLLLVRLFLLVGGALAMRFEYPYPSEKRYGNAVGRKETLDETIPDGLDLVYISNIWRHGDRAPTSAMVGEKAPEEYWTFGGGGWGELSPIGMRQHFNLGKKLYDRYAANNKFLSETYKAKEIYVHCTDKNRTITSAMSHLAGMYSRPKAKVGRDYPDISEWPKVFIPIPVHTEWAGNDHIGDPATYCPRQDDLWKLVQKTQDYKDANGDYTQQTLQYLRAAIGVDDASITFENVYKIWDNMLIEGIWFPDNVTDWYPYYTDDVNEQVTTINDWGIDLVNGIMNDSVIDGYDLPLEINRIRAGPLINDIMAKARGVLQCRLRDSYGQQNDCKDGDHFYRNLKYHAVSSHDTTISAYLTVLGAKTKVLTRGYPWYSAAVVTEFYIDRRNGGTDQVFRVIYHDNEDSDFRVITPLVDGCDGKDFCPVEVLQNVADKYAPPGGINVLCNQRINA</sequence>
<dbReference type="AlphaFoldDB" id="A0AAN4ZCW2"/>
<proteinExistence type="inferred from homology"/>
<dbReference type="Gene3D" id="3.40.50.1240">
    <property type="entry name" value="Phosphoglycerate mutase-like"/>
    <property type="match status" value="1"/>
</dbReference>
<name>A0AAN4ZCW2_9BILA</name>
<keyword evidence="6" id="KW-1015">Disulfide bond</keyword>
<dbReference type="CDD" id="cd07061">
    <property type="entry name" value="HP_HAP_like"/>
    <property type="match status" value="1"/>
</dbReference>
<keyword evidence="5" id="KW-0378">Hydrolase</keyword>
<dbReference type="EMBL" id="BTRK01000002">
    <property type="protein sequence ID" value="GMR37629.1"/>
    <property type="molecule type" value="Genomic_DNA"/>
</dbReference>
<dbReference type="SUPFAM" id="SSF53254">
    <property type="entry name" value="Phosphoglycerate mutase-like"/>
    <property type="match status" value="1"/>
</dbReference>
<evidence type="ECO:0000256" key="5">
    <source>
        <dbReference type="ARBA" id="ARBA00022801"/>
    </source>
</evidence>
<organism evidence="9 10">
    <name type="scientific">Pristionchus mayeri</name>
    <dbReference type="NCBI Taxonomy" id="1317129"/>
    <lineage>
        <taxon>Eukaryota</taxon>
        <taxon>Metazoa</taxon>
        <taxon>Ecdysozoa</taxon>
        <taxon>Nematoda</taxon>
        <taxon>Chromadorea</taxon>
        <taxon>Rhabditida</taxon>
        <taxon>Rhabditina</taxon>
        <taxon>Diplogasteromorpha</taxon>
        <taxon>Diplogasteroidea</taxon>
        <taxon>Neodiplogasteridae</taxon>
        <taxon>Pristionchus</taxon>
    </lineage>
</organism>
<evidence type="ECO:0000256" key="8">
    <source>
        <dbReference type="SAM" id="SignalP"/>
    </source>
</evidence>
<keyword evidence="4 8" id="KW-0732">Signal</keyword>
<feature type="non-terminal residue" evidence="9">
    <location>
        <position position="1"/>
    </location>
</feature>
<dbReference type="EC" id="3.1.3.2" evidence="3"/>
<accession>A0AAN4ZCW2</accession>
<evidence type="ECO:0000256" key="1">
    <source>
        <dbReference type="ARBA" id="ARBA00000032"/>
    </source>
</evidence>
<protein>
    <recommendedName>
        <fullName evidence="3">acid phosphatase</fullName>
        <ecNumber evidence="3">3.1.3.2</ecNumber>
    </recommendedName>
</protein>
<dbReference type="PANTHER" id="PTHR11567">
    <property type="entry name" value="ACID PHOSPHATASE-RELATED"/>
    <property type="match status" value="1"/>
</dbReference>
<dbReference type="GO" id="GO:0003993">
    <property type="term" value="F:acid phosphatase activity"/>
    <property type="evidence" value="ECO:0007669"/>
    <property type="project" value="UniProtKB-EC"/>
</dbReference>
<comment type="catalytic activity">
    <reaction evidence="1">
        <text>a phosphate monoester + H2O = an alcohol + phosphate</text>
        <dbReference type="Rhea" id="RHEA:15017"/>
        <dbReference type="ChEBI" id="CHEBI:15377"/>
        <dbReference type="ChEBI" id="CHEBI:30879"/>
        <dbReference type="ChEBI" id="CHEBI:43474"/>
        <dbReference type="ChEBI" id="CHEBI:67140"/>
        <dbReference type="EC" id="3.1.3.2"/>
    </reaction>
</comment>
<dbReference type="InterPro" id="IPR050645">
    <property type="entry name" value="Histidine_acid_phosphatase"/>
</dbReference>
<dbReference type="InterPro" id="IPR029033">
    <property type="entry name" value="His_PPase_superfam"/>
</dbReference>
<dbReference type="Proteomes" id="UP001328107">
    <property type="component" value="Unassembled WGS sequence"/>
</dbReference>
<dbReference type="InterPro" id="IPR033379">
    <property type="entry name" value="Acid_Pase_AS"/>
</dbReference>
<evidence type="ECO:0000256" key="3">
    <source>
        <dbReference type="ARBA" id="ARBA00012646"/>
    </source>
</evidence>
<dbReference type="PROSITE" id="PS00616">
    <property type="entry name" value="HIS_ACID_PHOSPHAT_1"/>
    <property type="match status" value="1"/>
</dbReference>
<keyword evidence="7" id="KW-0325">Glycoprotein</keyword>
<evidence type="ECO:0000313" key="10">
    <source>
        <dbReference type="Proteomes" id="UP001328107"/>
    </source>
</evidence>
<feature type="signal peptide" evidence="8">
    <location>
        <begin position="1"/>
        <end position="18"/>
    </location>
</feature>
<reference evidence="10" key="1">
    <citation type="submission" date="2022-10" db="EMBL/GenBank/DDBJ databases">
        <title>Genome assembly of Pristionchus species.</title>
        <authorList>
            <person name="Yoshida K."/>
            <person name="Sommer R.J."/>
        </authorList>
    </citation>
    <scope>NUCLEOTIDE SEQUENCE [LARGE SCALE GENOMIC DNA]</scope>
    <source>
        <strain evidence="10">RS5460</strain>
    </source>
</reference>
<evidence type="ECO:0000313" key="9">
    <source>
        <dbReference type="EMBL" id="GMR37629.1"/>
    </source>
</evidence>
<evidence type="ECO:0000256" key="6">
    <source>
        <dbReference type="ARBA" id="ARBA00023157"/>
    </source>
</evidence>
<feature type="chain" id="PRO_5043005476" description="acid phosphatase" evidence="8">
    <location>
        <begin position="19"/>
        <end position="452"/>
    </location>
</feature>
<keyword evidence="10" id="KW-1185">Reference proteome</keyword>
<evidence type="ECO:0000256" key="2">
    <source>
        <dbReference type="ARBA" id="ARBA00005375"/>
    </source>
</evidence>
<evidence type="ECO:0000256" key="4">
    <source>
        <dbReference type="ARBA" id="ARBA00022729"/>
    </source>
</evidence>
<dbReference type="InterPro" id="IPR000560">
    <property type="entry name" value="His_Pase_clade-2"/>
</dbReference>
<dbReference type="Pfam" id="PF00328">
    <property type="entry name" value="His_Phos_2"/>
    <property type="match status" value="1"/>
</dbReference>
<dbReference type="PANTHER" id="PTHR11567:SF211">
    <property type="entry name" value="PROSTATIC ACID PHOSPHATASE"/>
    <property type="match status" value="1"/>
</dbReference>